<reference evidence="1" key="1">
    <citation type="submission" date="2021-05" db="EMBL/GenBank/DDBJ databases">
        <authorList>
            <person name="Alioto T."/>
            <person name="Alioto T."/>
            <person name="Gomez Garrido J."/>
        </authorList>
    </citation>
    <scope>NUCLEOTIDE SEQUENCE</scope>
</reference>
<dbReference type="AlphaFoldDB" id="A0A8D8UDK0"/>
<dbReference type="EMBL" id="HBUF01342280">
    <property type="protein sequence ID" value="CAG6705186.1"/>
    <property type="molecule type" value="Transcribed_RNA"/>
</dbReference>
<evidence type="ECO:0000313" key="1">
    <source>
        <dbReference type="EMBL" id="CAG6705186.1"/>
    </source>
</evidence>
<organism evidence="1">
    <name type="scientific">Cacopsylla melanoneura</name>
    <dbReference type="NCBI Taxonomy" id="428564"/>
    <lineage>
        <taxon>Eukaryota</taxon>
        <taxon>Metazoa</taxon>
        <taxon>Ecdysozoa</taxon>
        <taxon>Arthropoda</taxon>
        <taxon>Hexapoda</taxon>
        <taxon>Insecta</taxon>
        <taxon>Pterygota</taxon>
        <taxon>Neoptera</taxon>
        <taxon>Paraneoptera</taxon>
        <taxon>Hemiptera</taxon>
        <taxon>Sternorrhyncha</taxon>
        <taxon>Psylloidea</taxon>
        <taxon>Psyllidae</taxon>
        <taxon>Psyllinae</taxon>
        <taxon>Cacopsylla</taxon>
    </lineage>
</organism>
<proteinExistence type="predicted"/>
<sequence length="153" mass="17387">MRGSWGRRGLHPGRRHHILRGFTLHPRRSCFLGRLVGGLLVGGALIKGRLQFGLFAGWRDMMYRCCVRGRWSSYIGWFGSKLRCWGFSNWGIIHRSWGGRMIGRGWGRVIDGSGGRRLVHGSRSRGVIDWGSSRSRGVINLKRGILTSKSRRL</sequence>
<protein>
    <submittedName>
        <fullName evidence="1">Uncharacterized protein</fullName>
    </submittedName>
</protein>
<name>A0A8D8UDK0_9HEMI</name>
<dbReference type="EMBL" id="HBUF01342281">
    <property type="protein sequence ID" value="CAG6705187.1"/>
    <property type="molecule type" value="Transcribed_RNA"/>
</dbReference>
<accession>A0A8D8UDK0</accession>